<dbReference type="AlphaFoldDB" id="A0A6S7LUN2"/>
<keyword evidence="2" id="KW-1185">Reference proteome</keyword>
<dbReference type="Proteomes" id="UP001152795">
    <property type="component" value="Unassembled WGS sequence"/>
</dbReference>
<gene>
    <name evidence="1" type="ORF">PACLA_8A005216</name>
</gene>
<dbReference type="OrthoDB" id="6010665at2759"/>
<sequence length="113" mass="12289">MPSVAADSVEIPDLSKKYIMWAKVKSAGVELSLPLDSCCSVSLCSLIHAERVQQMHPDLKMTKLTKPVAINVANEDAVLQGIALQDIPITWGPGKSSVHTMLVVPKLAWHVLF</sequence>
<evidence type="ECO:0000313" key="2">
    <source>
        <dbReference type="Proteomes" id="UP001152795"/>
    </source>
</evidence>
<comment type="caution">
    <text evidence="1">The sequence shown here is derived from an EMBL/GenBank/DDBJ whole genome shotgun (WGS) entry which is preliminary data.</text>
</comment>
<name>A0A6S7LUN2_PARCT</name>
<feature type="non-terminal residue" evidence="1">
    <location>
        <position position="113"/>
    </location>
</feature>
<accession>A0A6S7LUN2</accession>
<organism evidence="1 2">
    <name type="scientific">Paramuricea clavata</name>
    <name type="common">Red gorgonian</name>
    <name type="synonym">Violescent sea-whip</name>
    <dbReference type="NCBI Taxonomy" id="317549"/>
    <lineage>
        <taxon>Eukaryota</taxon>
        <taxon>Metazoa</taxon>
        <taxon>Cnidaria</taxon>
        <taxon>Anthozoa</taxon>
        <taxon>Octocorallia</taxon>
        <taxon>Malacalcyonacea</taxon>
        <taxon>Plexauridae</taxon>
        <taxon>Paramuricea</taxon>
    </lineage>
</organism>
<reference evidence="1" key="1">
    <citation type="submission" date="2020-04" db="EMBL/GenBank/DDBJ databases">
        <authorList>
            <person name="Alioto T."/>
            <person name="Alioto T."/>
            <person name="Gomez Garrido J."/>
        </authorList>
    </citation>
    <scope>NUCLEOTIDE SEQUENCE</scope>
    <source>
        <strain evidence="1">A484AB</strain>
    </source>
</reference>
<evidence type="ECO:0000313" key="1">
    <source>
        <dbReference type="EMBL" id="CAB4044443.1"/>
    </source>
</evidence>
<proteinExistence type="predicted"/>
<dbReference type="EMBL" id="CACRXK020034976">
    <property type="protein sequence ID" value="CAB4044443.1"/>
    <property type="molecule type" value="Genomic_DNA"/>
</dbReference>
<protein>
    <submittedName>
        <fullName evidence="1">Uncharacterized protein</fullName>
    </submittedName>
</protein>